<evidence type="ECO:0000256" key="2">
    <source>
        <dbReference type="ARBA" id="ARBA00011881"/>
    </source>
</evidence>
<evidence type="ECO:0000256" key="5">
    <source>
        <dbReference type="ARBA" id="ARBA00022723"/>
    </source>
</evidence>
<evidence type="ECO:0000313" key="14">
    <source>
        <dbReference type="Proteomes" id="UP000178023"/>
    </source>
</evidence>
<evidence type="ECO:0000256" key="1">
    <source>
        <dbReference type="ARBA" id="ARBA00010982"/>
    </source>
</evidence>
<dbReference type="Pfam" id="PF02803">
    <property type="entry name" value="Thiolase_C"/>
    <property type="match status" value="1"/>
</dbReference>
<dbReference type="InterPro" id="IPR002155">
    <property type="entry name" value="Thiolase"/>
</dbReference>
<feature type="active site" description="Proton acceptor" evidence="9">
    <location>
        <position position="372"/>
    </location>
</feature>
<dbReference type="EMBL" id="MGJL01000011">
    <property type="protein sequence ID" value="OGN08086.1"/>
    <property type="molecule type" value="Genomic_DNA"/>
</dbReference>
<feature type="active site" description="Acyl-thioester intermediate" evidence="9">
    <location>
        <position position="103"/>
    </location>
</feature>
<evidence type="ECO:0000256" key="9">
    <source>
        <dbReference type="PIRSR" id="PIRSR000429-1"/>
    </source>
</evidence>
<keyword evidence="6" id="KW-0809">Transit peptide</keyword>
<dbReference type="InterPro" id="IPR020616">
    <property type="entry name" value="Thiolase_N"/>
</dbReference>
<dbReference type="PROSITE" id="PS00099">
    <property type="entry name" value="THIOLASE_3"/>
    <property type="match status" value="1"/>
</dbReference>
<feature type="active site" description="Proton acceptor" evidence="9">
    <location>
        <position position="342"/>
    </location>
</feature>
<dbReference type="PANTHER" id="PTHR18919">
    <property type="entry name" value="ACETYL-COA C-ACYLTRANSFERASE"/>
    <property type="match status" value="1"/>
</dbReference>
<feature type="domain" description="Thiolase C-terminal" evidence="12">
    <location>
        <begin position="263"/>
        <end position="384"/>
    </location>
</feature>
<evidence type="ECO:0000256" key="7">
    <source>
        <dbReference type="ARBA" id="ARBA00022958"/>
    </source>
</evidence>
<protein>
    <recommendedName>
        <fullName evidence="3">acetyl-CoA C-acetyltransferase</fullName>
        <ecNumber evidence="3">2.3.1.9</ecNumber>
    </recommendedName>
</protein>
<evidence type="ECO:0000259" key="12">
    <source>
        <dbReference type="Pfam" id="PF02803"/>
    </source>
</evidence>
<dbReference type="PIRSF" id="PIRSF000429">
    <property type="entry name" value="Ac-CoA_Ac_transf"/>
    <property type="match status" value="1"/>
</dbReference>
<dbReference type="EC" id="2.3.1.9" evidence="3"/>
<evidence type="ECO:0000256" key="3">
    <source>
        <dbReference type="ARBA" id="ARBA00012705"/>
    </source>
</evidence>
<dbReference type="InterPro" id="IPR016039">
    <property type="entry name" value="Thiolase-like"/>
</dbReference>
<dbReference type="SUPFAM" id="SSF53901">
    <property type="entry name" value="Thiolase-like"/>
    <property type="match status" value="1"/>
</dbReference>
<keyword evidence="4 10" id="KW-0808">Transferase</keyword>
<dbReference type="InterPro" id="IPR020610">
    <property type="entry name" value="Thiolase_AS"/>
</dbReference>
<evidence type="ECO:0000256" key="10">
    <source>
        <dbReference type="RuleBase" id="RU003557"/>
    </source>
</evidence>
<dbReference type="CDD" id="cd00751">
    <property type="entry name" value="thiolase"/>
    <property type="match status" value="1"/>
</dbReference>
<dbReference type="GO" id="GO:0046872">
    <property type="term" value="F:metal ion binding"/>
    <property type="evidence" value="ECO:0007669"/>
    <property type="project" value="UniProtKB-KW"/>
</dbReference>
<organism evidence="13 14">
    <name type="scientific">Candidatus Yanofskybacteria bacterium RIFCSPHIGHO2_01_FULL_45_42</name>
    <dbReference type="NCBI Taxonomy" id="1802671"/>
    <lineage>
        <taxon>Bacteria</taxon>
        <taxon>Candidatus Yanofskyibacteriota</taxon>
    </lineage>
</organism>
<dbReference type="PANTHER" id="PTHR18919:SF156">
    <property type="entry name" value="ACETYL-COA ACETYLTRANSFERASE, MITOCHONDRIAL"/>
    <property type="match status" value="1"/>
</dbReference>
<name>A0A1F8F757_9BACT</name>
<dbReference type="Pfam" id="PF00108">
    <property type="entry name" value="Thiolase_N"/>
    <property type="match status" value="1"/>
</dbReference>
<keyword evidence="7" id="KW-0630">Potassium</keyword>
<evidence type="ECO:0000256" key="6">
    <source>
        <dbReference type="ARBA" id="ARBA00022946"/>
    </source>
</evidence>
<dbReference type="GO" id="GO:0003985">
    <property type="term" value="F:acetyl-CoA C-acetyltransferase activity"/>
    <property type="evidence" value="ECO:0007669"/>
    <property type="project" value="UniProtKB-EC"/>
</dbReference>
<evidence type="ECO:0000313" key="13">
    <source>
        <dbReference type="EMBL" id="OGN08086.1"/>
    </source>
</evidence>
<feature type="domain" description="Thiolase N-terminal" evidence="11">
    <location>
        <begin position="29"/>
        <end position="254"/>
    </location>
</feature>
<dbReference type="GO" id="GO:0006635">
    <property type="term" value="P:fatty acid beta-oxidation"/>
    <property type="evidence" value="ECO:0007669"/>
    <property type="project" value="TreeGrafter"/>
</dbReference>
<evidence type="ECO:0000259" key="11">
    <source>
        <dbReference type="Pfam" id="PF00108"/>
    </source>
</evidence>
<accession>A0A1F8F757</accession>
<evidence type="ECO:0000256" key="4">
    <source>
        <dbReference type="ARBA" id="ARBA00022679"/>
    </source>
</evidence>
<comment type="similarity">
    <text evidence="1 10">Belongs to the thiolase-like superfamily. Thiolase family.</text>
</comment>
<keyword evidence="5" id="KW-0479">Metal-binding</keyword>
<reference evidence="13 14" key="1">
    <citation type="journal article" date="2016" name="Nat. Commun.">
        <title>Thousands of microbial genomes shed light on interconnected biogeochemical processes in an aquifer system.</title>
        <authorList>
            <person name="Anantharaman K."/>
            <person name="Brown C.T."/>
            <person name="Hug L.A."/>
            <person name="Sharon I."/>
            <person name="Castelle C.J."/>
            <person name="Probst A.J."/>
            <person name="Thomas B.C."/>
            <person name="Singh A."/>
            <person name="Wilkins M.J."/>
            <person name="Karaoz U."/>
            <person name="Brodie E.L."/>
            <person name="Williams K.H."/>
            <person name="Hubbard S.S."/>
            <person name="Banfield J.F."/>
        </authorList>
    </citation>
    <scope>NUCLEOTIDE SEQUENCE [LARGE SCALE GENOMIC DNA]</scope>
</reference>
<dbReference type="AlphaFoldDB" id="A0A1F8F757"/>
<comment type="caution">
    <text evidence="13">The sequence shown here is derived from an EMBL/GenBank/DDBJ whole genome shotgun (WGS) entry which is preliminary data.</text>
</comment>
<gene>
    <name evidence="13" type="ORF">A2750_01380</name>
</gene>
<dbReference type="Proteomes" id="UP000178023">
    <property type="component" value="Unassembled WGS sequence"/>
</dbReference>
<dbReference type="InterPro" id="IPR020617">
    <property type="entry name" value="Thiolase_C"/>
</dbReference>
<dbReference type="Gene3D" id="3.40.47.10">
    <property type="match status" value="1"/>
</dbReference>
<keyword evidence="8 10" id="KW-0012">Acyltransferase</keyword>
<comment type="subunit">
    <text evidence="2">Homotetramer.</text>
</comment>
<sequence>MNTVYVVGAARSYIFLVQRGKNGVANTSLISGLRPEVFGAQIRDGLFEAINISPELVELFRLGSLVSQKAENSMFHAPAKTIMRIGGRGCVSAVNAAIVEAACATGLVAIEEATEEIQLNRVDLALAGGIEMMSRHQDEVIQAVLRSPETGEMMWHLADKKTKALGISREEMDIYSFESYERTRQRKDKILFYIVPTYLSEDKRSVLNCDEGALKGYSLEIIRKVRPIQGCELITAAHASKYGDGAALALLASENAVKKYFLKPLARVLAIESWSEFNPYDFIVAPNTAIPKAVQKAGLTMDQIGVFFINEAFAPSPISFMKQFNVPRDKVNPEGGAIADAHPFGASGALRFVMLMDYLRRMQIRYGVLGICAAGGEASACVLELMP</sequence>
<proteinExistence type="inferred from homology"/>
<evidence type="ECO:0000256" key="8">
    <source>
        <dbReference type="ARBA" id="ARBA00023315"/>
    </source>
</evidence>